<dbReference type="PATRIC" id="fig|1423733.4.peg.3476"/>
<proteinExistence type="predicted"/>
<accession>A0A0R2B6J5</accession>
<dbReference type="RefSeq" id="WP_235809236.1">
    <property type="nucleotide sequence ID" value="NZ_AYYR01000074.1"/>
</dbReference>
<dbReference type="Gene3D" id="3.40.50.150">
    <property type="entry name" value="Vaccinia Virus protein VP39"/>
    <property type="match status" value="1"/>
</dbReference>
<dbReference type="InterPro" id="IPR029063">
    <property type="entry name" value="SAM-dependent_MTases_sf"/>
</dbReference>
<dbReference type="GO" id="GO:0008170">
    <property type="term" value="F:N-methyltransferase activity"/>
    <property type="evidence" value="ECO:0007669"/>
    <property type="project" value="InterPro"/>
</dbReference>
<sequence length="340" mass="37442">MTTLALKETEALFNVLDQSAQLLRSALDTSYVDAFIESGDNLIAGNVQVEDGKPARQTVEQLQALYDDVHLDQLATESIRQAVQLVMLKAIKEDEIQANHQLTPDTIGMVMGYIVIRLVEHQEKLVVLDPAVGTANLLTTLMNQLSEATKHEVSGIGIDNDDSMLAVADINVTLQHAPVELRHQDALGDLLVNSADLVVSDLPIGYYPLDQKVTNFMTRAKEGHSYVHHLLLEQAMQSVKPGGFGIFLVPSQLFQSAEAKNLLGWLQDSAYLQAFLNLPKNLFAAKESEKAVLLLQRHGGAAKQANKVMLGEFPSFKDQDGFSKFIAEIVDWELNDLLAK</sequence>
<keyword evidence="3" id="KW-0808">Transferase</keyword>
<dbReference type="PANTHER" id="PTHR41313:SF1">
    <property type="entry name" value="DNA METHYLASE ADENINE-SPECIFIC DOMAIN-CONTAINING PROTEIN"/>
    <property type="match status" value="1"/>
</dbReference>
<protein>
    <submittedName>
        <fullName evidence="3">Adenine-specific DNA methylase</fullName>
    </submittedName>
</protein>
<dbReference type="Proteomes" id="UP000051845">
    <property type="component" value="Unassembled WGS sequence"/>
</dbReference>
<dbReference type="SUPFAM" id="SSF53335">
    <property type="entry name" value="S-adenosyl-L-methionine-dependent methyltransferases"/>
    <property type="match status" value="1"/>
</dbReference>
<dbReference type="Pfam" id="PF21106">
    <property type="entry name" value="YtxK_like"/>
    <property type="match status" value="1"/>
</dbReference>
<feature type="domain" description="YtxK-like N-terminal helical" evidence="2">
    <location>
        <begin position="10"/>
        <end position="90"/>
    </location>
</feature>
<dbReference type="Gene3D" id="1.10.150.470">
    <property type="match status" value="1"/>
</dbReference>
<gene>
    <name evidence="3" type="ORF">FC82_GL003350</name>
</gene>
<dbReference type="AlphaFoldDB" id="A0A0R2B6J5"/>
<dbReference type="PANTHER" id="PTHR41313">
    <property type="entry name" value="ADENINE-SPECIFIC METHYLTRANSFERASE"/>
    <property type="match status" value="1"/>
</dbReference>
<evidence type="ECO:0000259" key="2">
    <source>
        <dbReference type="Pfam" id="PF21106"/>
    </source>
</evidence>
<dbReference type="GO" id="GO:0032259">
    <property type="term" value="P:methylation"/>
    <property type="evidence" value="ECO:0007669"/>
    <property type="project" value="UniProtKB-KW"/>
</dbReference>
<comment type="caution">
    <text evidence="3">The sequence shown here is derived from an EMBL/GenBank/DDBJ whole genome shotgun (WGS) entry which is preliminary data.</text>
</comment>
<dbReference type="CDD" id="cd02440">
    <property type="entry name" value="AdoMet_MTases"/>
    <property type="match status" value="1"/>
</dbReference>
<dbReference type="InterPro" id="IPR048375">
    <property type="entry name" value="YtxK-like_N"/>
</dbReference>
<reference evidence="3 4" key="1">
    <citation type="journal article" date="2015" name="Genome Announc.">
        <title>Expanding the biotechnology potential of lactobacilli through comparative genomics of 213 strains and associated genera.</title>
        <authorList>
            <person name="Sun Z."/>
            <person name="Harris H.M."/>
            <person name="McCann A."/>
            <person name="Guo C."/>
            <person name="Argimon S."/>
            <person name="Zhang W."/>
            <person name="Yang X."/>
            <person name="Jeffery I.B."/>
            <person name="Cooney J.C."/>
            <person name="Kagawa T.F."/>
            <person name="Liu W."/>
            <person name="Song Y."/>
            <person name="Salvetti E."/>
            <person name="Wrobel A."/>
            <person name="Rasinkangas P."/>
            <person name="Parkhill J."/>
            <person name="Rea M.C."/>
            <person name="O'Sullivan O."/>
            <person name="Ritari J."/>
            <person name="Douillard F.P."/>
            <person name="Paul Ross R."/>
            <person name="Yang R."/>
            <person name="Briner A.E."/>
            <person name="Felis G.E."/>
            <person name="de Vos W.M."/>
            <person name="Barrangou R."/>
            <person name="Klaenhammer T.R."/>
            <person name="Caufield P.W."/>
            <person name="Cui Y."/>
            <person name="Zhang H."/>
            <person name="O'Toole P.W."/>
        </authorList>
    </citation>
    <scope>NUCLEOTIDE SEQUENCE [LARGE SCALE GENOMIC DNA]</scope>
    <source>
        <strain evidence="3 4">DSM 20515</strain>
    </source>
</reference>
<feature type="domain" description="DNA methylase adenine-specific" evidence="1">
    <location>
        <begin position="103"/>
        <end position="309"/>
    </location>
</feature>
<keyword evidence="3" id="KW-0489">Methyltransferase</keyword>
<evidence type="ECO:0000313" key="3">
    <source>
        <dbReference type="EMBL" id="KRM74682.1"/>
    </source>
</evidence>
<dbReference type="EMBL" id="AYYR01000074">
    <property type="protein sequence ID" value="KRM74682.1"/>
    <property type="molecule type" value="Genomic_DNA"/>
</dbReference>
<dbReference type="STRING" id="33960.TY91_13840"/>
<evidence type="ECO:0000313" key="4">
    <source>
        <dbReference type="Proteomes" id="UP000051845"/>
    </source>
</evidence>
<dbReference type="InterPro" id="IPR016843">
    <property type="entry name" value="S-AdoMet-dep_Ade-MeTrfase_prd"/>
</dbReference>
<evidence type="ECO:0000259" key="1">
    <source>
        <dbReference type="Pfam" id="PF02384"/>
    </source>
</evidence>
<organism evidence="3 4">
    <name type="scientific">Secundilactobacillus collinoides DSM 20515 = JCM 1123</name>
    <dbReference type="NCBI Taxonomy" id="1423733"/>
    <lineage>
        <taxon>Bacteria</taxon>
        <taxon>Bacillati</taxon>
        <taxon>Bacillota</taxon>
        <taxon>Bacilli</taxon>
        <taxon>Lactobacillales</taxon>
        <taxon>Lactobacillaceae</taxon>
        <taxon>Secundilactobacillus</taxon>
    </lineage>
</organism>
<name>A0A0R2B6J5_SECCO</name>
<dbReference type="Pfam" id="PF02384">
    <property type="entry name" value="N6_Mtase"/>
    <property type="match status" value="1"/>
</dbReference>
<dbReference type="InterPro" id="IPR052933">
    <property type="entry name" value="DNA_Protect_Modify"/>
</dbReference>
<dbReference type="PIRSF" id="PIRSF026567">
    <property type="entry name" value="Adenine_mtase_bact_prd"/>
    <property type="match status" value="1"/>
</dbReference>
<dbReference type="GO" id="GO:0003677">
    <property type="term" value="F:DNA binding"/>
    <property type="evidence" value="ECO:0007669"/>
    <property type="project" value="InterPro"/>
</dbReference>
<dbReference type="InterPro" id="IPR003356">
    <property type="entry name" value="DNA_methylase_A-5"/>
</dbReference>